<organism evidence="3 4">
    <name type="scientific">Cordylochernes scorpioides</name>
    <dbReference type="NCBI Taxonomy" id="51811"/>
    <lineage>
        <taxon>Eukaryota</taxon>
        <taxon>Metazoa</taxon>
        <taxon>Ecdysozoa</taxon>
        <taxon>Arthropoda</taxon>
        <taxon>Chelicerata</taxon>
        <taxon>Arachnida</taxon>
        <taxon>Pseudoscorpiones</taxon>
        <taxon>Cheliferoidea</taxon>
        <taxon>Chernetidae</taxon>
        <taxon>Cordylochernes</taxon>
    </lineage>
</organism>
<dbReference type="Pfam" id="PF00071">
    <property type="entry name" value="Ras"/>
    <property type="match status" value="1"/>
</dbReference>
<dbReference type="SMART" id="SM00175">
    <property type="entry name" value="RAB"/>
    <property type="match status" value="1"/>
</dbReference>
<dbReference type="SUPFAM" id="SSF52540">
    <property type="entry name" value="P-loop containing nucleoside triphosphate hydrolases"/>
    <property type="match status" value="1"/>
</dbReference>
<dbReference type="PANTHER" id="PTHR24072">
    <property type="entry name" value="RHO FAMILY GTPASE"/>
    <property type="match status" value="1"/>
</dbReference>
<protein>
    <submittedName>
        <fullName evidence="3">RhoL</fullName>
    </submittedName>
</protein>
<dbReference type="EMBL" id="CP092878">
    <property type="protein sequence ID" value="UYV78761.1"/>
    <property type="molecule type" value="Genomic_DNA"/>
</dbReference>
<keyword evidence="4" id="KW-1185">Reference proteome</keyword>
<dbReference type="InterPro" id="IPR003578">
    <property type="entry name" value="Small_GTPase_Rho"/>
</dbReference>
<dbReference type="InterPro" id="IPR001806">
    <property type="entry name" value="Small_GTPase"/>
</dbReference>
<dbReference type="SMART" id="SM00173">
    <property type="entry name" value="RAS"/>
    <property type="match status" value="1"/>
</dbReference>
<evidence type="ECO:0000313" key="3">
    <source>
        <dbReference type="EMBL" id="UYV78761.1"/>
    </source>
</evidence>
<dbReference type="Gene3D" id="3.40.50.300">
    <property type="entry name" value="P-loop containing nucleotide triphosphate hydrolases"/>
    <property type="match status" value="1"/>
</dbReference>
<dbReference type="InterPro" id="IPR005225">
    <property type="entry name" value="Small_GTP-bd"/>
</dbReference>
<proteinExistence type="predicted"/>
<dbReference type="PRINTS" id="PR00449">
    <property type="entry name" value="RASTRNSFRMNG"/>
</dbReference>
<dbReference type="CDD" id="cd00157">
    <property type="entry name" value="Rho"/>
    <property type="match status" value="1"/>
</dbReference>
<dbReference type="Proteomes" id="UP001235939">
    <property type="component" value="Chromosome 16"/>
</dbReference>
<dbReference type="PROSITE" id="PS51421">
    <property type="entry name" value="RAS"/>
    <property type="match status" value="1"/>
</dbReference>
<dbReference type="PROSITE" id="PS51420">
    <property type="entry name" value="RHO"/>
    <property type="match status" value="1"/>
</dbReference>
<evidence type="ECO:0000313" key="4">
    <source>
        <dbReference type="Proteomes" id="UP001235939"/>
    </source>
</evidence>
<name>A0ABY6LC65_9ARAC</name>
<keyword evidence="2" id="KW-0342">GTP-binding</keyword>
<gene>
    <name evidence="3" type="ORF">LAZ67_16002674</name>
</gene>
<dbReference type="SMART" id="SM00174">
    <property type="entry name" value="RHO"/>
    <property type="match status" value="1"/>
</dbReference>
<dbReference type="PROSITE" id="PS51419">
    <property type="entry name" value="RAB"/>
    <property type="match status" value="1"/>
</dbReference>
<reference evidence="3 4" key="1">
    <citation type="submission" date="2022-01" db="EMBL/GenBank/DDBJ databases">
        <title>A chromosomal length assembly of Cordylochernes scorpioides.</title>
        <authorList>
            <person name="Zeh D."/>
            <person name="Zeh J."/>
        </authorList>
    </citation>
    <scope>NUCLEOTIDE SEQUENCE [LARGE SCALE GENOMIC DNA]</scope>
    <source>
        <strain evidence="3">IN4F17</strain>
        <tissue evidence="3">Whole Body</tissue>
    </source>
</reference>
<keyword evidence="1" id="KW-0547">Nucleotide-binding</keyword>
<evidence type="ECO:0000256" key="2">
    <source>
        <dbReference type="ARBA" id="ARBA00023134"/>
    </source>
</evidence>
<sequence length="192" mass="21322">MISRPPCGAAVVMATRGTRPIKLVVVGDGTVGKTCLLIAYTSRSFPAEEYSPTIFENYSGIMEIDNVNVSLALWDTAGQEEYERLRPLSYPCIDNMASYNNIVTKWQPEIKHYCNKAPYILVGTKADLRNEKSGVRYVTKAMGKKLAAKIRAVKYIETSAKNLDCVDEAFEEAVRAVLNPKYSSPILKCSLL</sequence>
<evidence type="ECO:0000256" key="1">
    <source>
        <dbReference type="ARBA" id="ARBA00022741"/>
    </source>
</evidence>
<dbReference type="NCBIfam" id="TIGR00231">
    <property type="entry name" value="small_GTP"/>
    <property type="match status" value="1"/>
</dbReference>
<dbReference type="InterPro" id="IPR027417">
    <property type="entry name" value="P-loop_NTPase"/>
</dbReference>
<accession>A0ABY6LC65</accession>